<keyword evidence="3" id="KW-0547">Nucleotide-binding</keyword>
<dbReference type="OrthoDB" id="9800595at2"/>
<dbReference type="KEGG" id="tid:Thein_0091"/>
<keyword evidence="3" id="KW-0963">Cytoplasm</keyword>
<dbReference type="GO" id="GO:0005536">
    <property type="term" value="F:D-glucose binding"/>
    <property type="evidence" value="ECO:0007669"/>
    <property type="project" value="InterPro"/>
</dbReference>
<dbReference type="GO" id="GO:0004340">
    <property type="term" value="F:glucokinase activity"/>
    <property type="evidence" value="ECO:0007669"/>
    <property type="project" value="UniProtKB-UniRule"/>
</dbReference>
<dbReference type="PANTHER" id="PTHR47363:SF1">
    <property type="entry name" value="GLUCOKINASE"/>
    <property type="match status" value="1"/>
</dbReference>
<proteinExistence type="inferred from homology"/>
<dbReference type="EC" id="2.7.1.2" evidence="3"/>
<dbReference type="SUPFAM" id="SSF53067">
    <property type="entry name" value="Actin-like ATPase domain"/>
    <property type="match status" value="1"/>
</dbReference>
<dbReference type="HAMAP" id="MF_00524">
    <property type="entry name" value="Glucokinase"/>
    <property type="match status" value="1"/>
</dbReference>
<dbReference type="GO" id="GO:0005524">
    <property type="term" value="F:ATP binding"/>
    <property type="evidence" value="ECO:0007669"/>
    <property type="project" value="UniProtKB-UniRule"/>
</dbReference>
<dbReference type="InParanoid" id="F8A8G8"/>
<feature type="binding site" evidence="3">
    <location>
        <begin position="5"/>
        <end position="10"/>
    </location>
    <ligand>
        <name>ATP</name>
        <dbReference type="ChEBI" id="CHEBI:30616"/>
    </ligand>
</feature>
<evidence type="ECO:0000256" key="4">
    <source>
        <dbReference type="RuleBase" id="RU004046"/>
    </source>
</evidence>
<dbReference type="HOGENOM" id="CLU_042582_0_0_0"/>
<dbReference type="RefSeq" id="WP_013906723.1">
    <property type="nucleotide sequence ID" value="NC_015681.1"/>
</dbReference>
<dbReference type="PATRIC" id="fig|667014.3.peg.94"/>
<name>F8A8G8_THEID</name>
<dbReference type="NCBIfam" id="TIGR00749">
    <property type="entry name" value="glk"/>
    <property type="match status" value="1"/>
</dbReference>
<organism evidence="5 6">
    <name type="scientific">Thermodesulfatator indicus (strain DSM 15286 / JCM 11887 / CIR29812)</name>
    <dbReference type="NCBI Taxonomy" id="667014"/>
    <lineage>
        <taxon>Bacteria</taxon>
        <taxon>Pseudomonadati</taxon>
        <taxon>Thermodesulfobacteriota</taxon>
        <taxon>Thermodesulfobacteria</taxon>
        <taxon>Thermodesulfobacteriales</taxon>
        <taxon>Thermodesulfatatoraceae</taxon>
        <taxon>Thermodesulfatator</taxon>
    </lineage>
</organism>
<dbReference type="Pfam" id="PF02685">
    <property type="entry name" value="Glucokinase"/>
    <property type="match status" value="1"/>
</dbReference>
<evidence type="ECO:0000313" key="6">
    <source>
        <dbReference type="Proteomes" id="UP000006793"/>
    </source>
</evidence>
<reference evidence="6" key="1">
    <citation type="submission" date="2011-04" db="EMBL/GenBank/DDBJ databases">
        <title>The complete genome of Thermodesulfatator indicus DSM 15286.</title>
        <authorList>
            <person name="Lucas S."/>
            <person name="Copeland A."/>
            <person name="Lapidus A."/>
            <person name="Bruce D."/>
            <person name="Goodwin L."/>
            <person name="Pitluck S."/>
            <person name="Peters L."/>
            <person name="Kyrpides N."/>
            <person name="Mavromatis K."/>
            <person name="Pagani I."/>
            <person name="Ivanova N."/>
            <person name="Saunders L."/>
            <person name="Detter J.C."/>
            <person name="Tapia R."/>
            <person name="Han C."/>
            <person name="Land M."/>
            <person name="Hauser L."/>
            <person name="Markowitz V."/>
            <person name="Cheng J.-F."/>
            <person name="Hugenholtz P."/>
            <person name="Woyke T."/>
            <person name="Wu D."/>
            <person name="Spring S."/>
            <person name="Schroeder M."/>
            <person name="Brambilla E."/>
            <person name="Klenk H.-P."/>
            <person name="Eisen J.A."/>
        </authorList>
    </citation>
    <scope>NUCLEOTIDE SEQUENCE [LARGE SCALE GENOMIC DNA]</scope>
    <source>
        <strain evidence="6">DSM 15286 / JCM 11887 / CIR29812</strain>
    </source>
</reference>
<dbReference type="AlphaFoldDB" id="F8A8G8"/>
<keyword evidence="3" id="KW-0067">ATP-binding</keyword>
<dbReference type="CDD" id="cd24008">
    <property type="entry name" value="ASKHA_NBD_GLK"/>
    <property type="match status" value="1"/>
</dbReference>
<keyword evidence="3" id="KW-0324">Glycolysis</keyword>
<evidence type="ECO:0000256" key="2">
    <source>
        <dbReference type="ARBA" id="ARBA00022777"/>
    </source>
</evidence>
<evidence type="ECO:0000256" key="3">
    <source>
        <dbReference type="HAMAP-Rule" id="MF_00524"/>
    </source>
</evidence>
<dbReference type="Proteomes" id="UP000006793">
    <property type="component" value="Chromosome"/>
</dbReference>
<evidence type="ECO:0000256" key="1">
    <source>
        <dbReference type="ARBA" id="ARBA00022679"/>
    </source>
</evidence>
<dbReference type="InterPro" id="IPR003836">
    <property type="entry name" value="Glucokinase"/>
</dbReference>
<comment type="subcellular location">
    <subcellularLocation>
        <location evidence="3">Cytoplasm</location>
    </subcellularLocation>
</comment>
<keyword evidence="1 3" id="KW-0808">Transferase</keyword>
<keyword evidence="6" id="KW-1185">Reference proteome</keyword>
<dbReference type="Gene3D" id="3.30.420.40">
    <property type="match status" value="1"/>
</dbReference>
<dbReference type="PaxDb" id="667014-Thein_0091"/>
<reference evidence="5 6" key="2">
    <citation type="journal article" date="2012" name="Stand. Genomic Sci.">
        <title>Complete genome sequence of the thermophilic sulfate-reducing ocean bacterium Thermodesulfatator indicus type strain (CIR29812(T)).</title>
        <authorList>
            <person name="Anderson I."/>
            <person name="Saunders E."/>
            <person name="Lapidus A."/>
            <person name="Nolan M."/>
            <person name="Lucas S."/>
            <person name="Tice H."/>
            <person name="Del Rio T.G."/>
            <person name="Cheng J.F."/>
            <person name="Han C."/>
            <person name="Tapia R."/>
            <person name="Goodwin L.A."/>
            <person name="Pitluck S."/>
            <person name="Liolios K."/>
            <person name="Mavromatis K."/>
            <person name="Pagani I."/>
            <person name="Ivanova N."/>
            <person name="Mikhailova N."/>
            <person name="Pati A."/>
            <person name="Chen A."/>
            <person name="Palaniappan K."/>
            <person name="Land M."/>
            <person name="Hauser L."/>
            <person name="Jeffries C.D."/>
            <person name="Chang Y.J."/>
            <person name="Brambilla E.M."/>
            <person name="Rohde M."/>
            <person name="Spring S."/>
            <person name="Goker M."/>
            <person name="Detter J.C."/>
            <person name="Woyke T."/>
            <person name="Bristow J."/>
            <person name="Eisen J.A."/>
            <person name="Markowitz V."/>
            <person name="Hugenholtz P."/>
            <person name="Kyrpides N.C."/>
            <person name="Klenk H.P."/>
        </authorList>
    </citation>
    <scope>NUCLEOTIDE SEQUENCE [LARGE SCALE GENOMIC DNA]</scope>
    <source>
        <strain evidence="6">DSM 15286 / JCM 11887 / CIR29812</strain>
    </source>
</reference>
<comment type="catalytic activity">
    <reaction evidence="3">
        <text>D-glucose + ATP = D-glucose 6-phosphate + ADP + H(+)</text>
        <dbReference type="Rhea" id="RHEA:17825"/>
        <dbReference type="ChEBI" id="CHEBI:4167"/>
        <dbReference type="ChEBI" id="CHEBI:15378"/>
        <dbReference type="ChEBI" id="CHEBI:30616"/>
        <dbReference type="ChEBI" id="CHEBI:61548"/>
        <dbReference type="ChEBI" id="CHEBI:456216"/>
        <dbReference type="EC" id="2.7.1.2"/>
    </reaction>
</comment>
<gene>
    <name evidence="3" type="primary">glk</name>
    <name evidence="5" type="ordered locus">Thein_0091</name>
</gene>
<dbReference type="InterPro" id="IPR043129">
    <property type="entry name" value="ATPase_NBD"/>
</dbReference>
<accession>F8A8G8</accession>
<dbReference type="GO" id="GO:0006096">
    <property type="term" value="P:glycolytic process"/>
    <property type="evidence" value="ECO:0007669"/>
    <property type="project" value="UniProtKB-UniRule"/>
</dbReference>
<dbReference type="STRING" id="667014.Thein_0091"/>
<dbReference type="GO" id="GO:0005737">
    <property type="term" value="C:cytoplasm"/>
    <property type="evidence" value="ECO:0007669"/>
    <property type="project" value="UniProtKB-SubCell"/>
</dbReference>
<dbReference type="eggNOG" id="COG0837">
    <property type="taxonomic scope" value="Bacteria"/>
</dbReference>
<comment type="similarity">
    <text evidence="3 4">Belongs to the bacterial glucokinase family.</text>
</comment>
<dbReference type="PANTHER" id="PTHR47363">
    <property type="entry name" value="GLUCOKINASE"/>
    <property type="match status" value="1"/>
</dbReference>
<protein>
    <recommendedName>
        <fullName evidence="3">Glucokinase</fullName>
        <ecNumber evidence="3">2.7.1.2</ecNumber>
    </recommendedName>
    <alternativeName>
        <fullName evidence="3">Glucose kinase</fullName>
    </alternativeName>
</protein>
<evidence type="ECO:0000313" key="5">
    <source>
        <dbReference type="EMBL" id="AEH43976.1"/>
    </source>
</evidence>
<keyword evidence="2 3" id="KW-0418">Kinase</keyword>
<dbReference type="FunCoup" id="F8A8G8">
    <property type="interactions" value="147"/>
</dbReference>
<sequence length="327" mass="35968">MILAGDIGGTKALLAIYETTGPARPKKLRLLYTKNFSSITELLKTYVSEFSFKPKYLALAVAGPVIKGWVNMVNVGWRFSANQLAKKFGCSEVFLLNDLEAMAYSLPFISRKHLYSIKAGHQDKKGNIAVIAAGTGLGEALLIRKEDSIFPVATEGGHADFAPWDELTYRLHAYLAKKFGHVSWERVVSGPGIENIYFFLCQEKGITPRLSSAKEIGPAGLEAKDPLAEKTLEIFFYAYGAEAGNLALKSLATGGVFIGGGIAPKLFPFFERGIFQKAFLAKGRHQELLEGMPIWLVKHPYPALQGAALFARHRLAKGQRKEHEFSS</sequence>
<dbReference type="EMBL" id="CP002683">
    <property type="protein sequence ID" value="AEH43976.1"/>
    <property type="molecule type" value="Genomic_DNA"/>
</dbReference>
<dbReference type="Gene3D" id="3.40.367.20">
    <property type="match status" value="1"/>
</dbReference>